<gene>
    <name evidence="2" type="ORF">DMC30DRAFT_37307</name>
</gene>
<feature type="region of interest" description="Disordered" evidence="1">
    <location>
        <begin position="207"/>
        <end position="236"/>
    </location>
</feature>
<protein>
    <submittedName>
        <fullName evidence="2">Uncharacterized protein</fullName>
    </submittedName>
</protein>
<dbReference type="EMBL" id="SOZI01000122">
    <property type="protein sequence ID" value="TNY18777.1"/>
    <property type="molecule type" value="Genomic_DNA"/>
</dbReference>
<organism evidence="2 3">
    <name type="scientific">Rhodotorula diobovata</name>
    <dbReference type="NCBI Taxonomy" id="5288"/>
    <lineage>
        <taxon>Eukaryota</taxon>
        <taxon>Fungi</taxon>
        <taxon>Dikarya</taxon>
        <taxon>Basidiomycota</taxon>
        <taxon>Pucciniomycotina</taxon>
        <taxon>Microbotryomycetes</taxon>
        <taxon>Sporidiobolales</taxon>
        <taxon>Sporidiobolaceae</taxon>
        <taxon>Rhodotorula</taxon>
    </lineage>
</organism>
<sequence length="272" mass="29660">MKGEDVNAVPPWPCGEAFVASRRDLVLQTQLAALRADLADVSHTWDGPTRRLEITCAEPKGAEGSRRPLLCARATDPLEEGEDDGDGFKEWHWDIELSIDPSEGLEGVKLPRGRKGLVASVGSLPLSPPRPSRRLTNLTCLADRRGPEELARTPARQSRVLRASHGRRPTLHAFAAPRAVPRLDPATAAGDDPDKAALRPRCRAVPLLRGTRLRGPQREEQSGQDGTRAQLRDGRTSSQRVACIRAALLWIDRVGAQAAAEVREKGQAVSER</sequence>
<dbReference type="Proteomes" id="UP000311382">
    <property type="component" value="Unassembled WGS sequence"/>
</dbReference>
<name>A0A5C5FPI2_9BASI</name>
<comment type="caution">
    <text evidence="2">The sequence shown here is derived from an EMBL/GenBank/DDBJ whole genome shotgun (WGS) entry which is preliminary data.</text>
</comment>
<keyword evidence="3" id="KW-1185">Reference proteome</keyword>
<evidence type="ECO:0000313" key="3">
    <source>
        <dbReference type="Proteomes" id="UP000311382"/>
    </source>
</evidence>
<proteinExistence type="predicted"/>
<accession>A0A5C5FPI2</accession>
<reference evidence="2 3" key="1">
    <citation type="submission" date="2019-03" db="EMBL/GenBank/DDBJ databases">
        <title>Rhodosporidium diobovatum UCD-FST 08-225 genome sequencing, assembly, and annotation.</title>
        <authorList>
            <person name="Fakankun I.U."/>
            <person name="Fristensky B."/>
            <person name="Levin D.B."/>
        </authorList>
    </citation>
    <scope>NUCLEOTIDE SEQUENCE [LARGE SCALE GENOMIC DNA]</scope>
    <source>
        <strain evidence="2 3">UCD-FST 08-225</strain>
    </source>
</reference>
<dbReference type="AlphaFoldDB" id="A0A5C5FPI2"/>
<evidence type="ECO:0000256" key="1">
    <source>
        <dbReference type="SAM" id="MobiDB-lite"/>
    </source>
</evidence>
<evidence type="ECO:0000313" key="2">
    <source>
        <dbReference type="EMBL" id="TNY18777.1"/>
    </source>
</evidence>